<dbReference type="Proteomes" id="UP000281955">
    <property type="component" value="Unassembled WGS sequence"/>
</dbReference>
<keyword evidence="1" id="KW-0732">Signal</keyword>
<reference evidence="2 3" key="1">
    <citation type="submission" date="2018-10" db="EMBL/GenBank/DDBJ databases">
        <title>Genomic Encyclopedia of Archaeal and Bacterial Type Strains, Phase II (KMG-II): from individual species to whole genera.</title>
        <authorList>
            <person name="Goeker M."/>
        </authorList>
    </citation>
    <scope>NUCLEOTIDE SEQUENCE [LARGE SCALE GENOMIC DNA]</scope>
    <source>
        <strain evidence="2 3">RP-AC37</strain>
    </source>
</reference>
<dbReference type="RefSeq" id="WP_183062036.1">
    <property type="nucleotide sequence ID" value="NZ_RBWV01000014.1"/>
</dbReference>
<name>A0A420XM58_9ACTN</name>
<gene>
    <name evidence="2" type="ORF">CLV35_3288</name>
</gene>
<evidence type="ECO:0000313" key="3">
    <source>
        <dbReference type="Proteomes" id="UP000281955"/>
    </source>
</evidence>
<comment type="caution">
    <text evidence="2">The sequence shown here is derived from an EMBL/GenBank/DDBJ whole genome shotgun (WGS) entry which is preliminary data.</text>
</comment>
<accession>A0A420XM58</accession>
<feature type="chain" id="PRO_5019068018" description="Secreted protein with PEP-CTERM sorting signal" evidence="1">
    <location>
        <begin position="30"/>
        <end position="56"/>
    </location>
</feature>
<proteinExistence type="predicted"/>
<protein>
    <recommendedName>
        <fullName evidence="4">Secreted protein with PEP-CTERM sorting signal</fullName>
    </recommendedName>
</protein>
<feature type="signal peptide" evidence="1">
    <location>
        <begin position="1"/>
        <end position="29"/>
    </location>
</feature>
<evidence type="ECO:0000256" key="1">
    <source>
        <dbReference type="SAM" id="SignalP"/>
    </source>
</evidence>
<dbReference type="AlphaFoldDB" id="A0A420XM58"/>
<organism evidence="2 3">
    <name type="scientific">Motilibacter peucedani</name>
    <dbReference type="NCBI Taxonomy" id="598650"/>
    <lineage>
        <taxon>Bacteria</taxon>
        <taxon>Bacillati</taxon>
        <taxon>Actinomycetota</taxon>
        <taxon>Actinomycetes</taxon>
        <taxon>Motilibacterales</taxon>
        <taxon>Motilibacteraceae</taxon>
        <taxon>Motilibacter</taxon>
    </lineage>
</organism>
<dbReference type="InParanoid" id="A0A420XM58"/>
<keyword evidence="3" id="KW-1185">Reference proteome</keyword>
<evidence type="ECO:0008006" key="4">
    <source>
        <dbReference type="Google" id="ProtNLM"/>
    </source>
</evidence>
<dbReference type="EMBL" id="RBWV01000014">
    <property type="protein sequence ID" value="RKS71489.1"/>
    <property type="molecule type" value="Genomic_DNA"/>
</dbReference>
<sequence>MSTSATKSALPCCYAAATSVAVFSGSASASLAGTGLLAYVVGRAAYRARRHPGQRS</sequence>
<evidence type="ECO:0000313" key="2">
    <source>
        <dbReference type="EMBL" id="RKS71489.1"/>
    </source>
</evidence>